<proteinExistence type="predicted"/>
<dbReference type="STRING" id="1802114.A2719_02780"/>
<evidence type="ECO:0000313" key="1">
    <source>
        <dbReference type="EMBL" id="OGZ43866.1"/>
    </source>
</evidence>
<reference evidence="1 2" key="1">
    <citation type="journal article" date="2016" name="Nat. Commun.">
        <title>Thousands of microbial genomes shed light on interconnected biogeochemical processes in an aquifer system.</title>
        <authorList>
            <person name="Anantharaman K."/>
            <person name="Brown C.T."/>
            <person name="Hug L.A."/>
            <person name="Sharon I."/>
            <person name="Castelle C.J."/>
            <person name="Probst A.J."/>
            <person name="Thomas B.C."/>
            <person name="Singh A."/>
            <person name="Wilkins M.J."/>
            <person name="Karaoz U."/>
            <person name="Brodie E.L."/>
            <person name="Williams K.H."/>
            <person name="Hubbard S.S."/>
            <person name="Banfield J.F."/>
        </authorList>
    </citation>
    <scope>NUCLEOTIDE SEQUENCE [LARGE SCALE GENOMIC DNA]</scope>
</reference>
<evidence type="ECO:0000313" key="2">
    <source>
        <dbReference type="Proteomes" id="UP000177480"/>
    </source>
</evidence>
<accession>A0A1G2G0N9</accession>
<sequence>MSHSITVDVKEPKAIIVFKTTFNLYEGSTSLETLFVLSCRISQETIFKAHLAPRGYKTLDLTSPEEIISKEVLLREVETVARIIREVYNKPKANMQIQQDLF</sequence>
<dbReference type="EMBL" id="MHNK01000010">
    <property type="protein sequence ID" value="OGZ43866.1"/>
    <property type="molecule type" value="Genomic_DNA"/>
</dbReference>
<dbReference type="AlphaFoldDB" id="A0A1G2G0N9"/>
<name>A0A1G2G0N9_9BACT</name>
<comment type="caution">
    <text evidence="1">The sequence shown here is derived from an EMBL/GenBank/DDBJ whole genome shotgun (WGS) entry which is preliminary data.</text>
</comment>
<gene>
    <name evidence="1" type="ORF">A2719_02780</name>
</gene>
<dbReference type="Proteomes" id="UP000177480">
    <property type="component" value="Unassembled WGS sequence"/>
</dbReference>
<protein>
    <submittedName>
        <fullName evidence="1">Uncharacterized protein</fullName>
    </submittedName>
</protein>
<organism evidence="1 2">
    <name type="scientific">Candidatus Ryanbacteria bacterium RIFCSPHIGHO2_01_FULL_45_22</name>
    <dbReference type="NCBI Taxonomy" id="1802114"/>
    <lineage>
        <taxon>Bacteria</taxon>
        <taxon>Candidatus Ryaniibacteriota</taxon>
    </lineage>
</organism>